<keyword evidence="2" id="KW-0418">Kinase</keyword>
<keyword evidence="2" id="KW-0723">Serine/threonine-protein kinase</keyword>
<feature type="domain" description="Protein kinase" evidence="1">
    <location>
        <begin position="21"/>
        <end position="403"/>
    </location>
</feature>
<dbReference type="PROSITE" id="PS00108">
    <property type="entry name" value="PROTEIN_KINASE_ST"/>
    <property type="match status" value="1"/>
</dbReference>
<dbReference type="InterPro" id="IPR008271">
    <property type="entry name" value="Ser/Thr_kinase_AS"/>
</dbReference>
<dbReference type="SUPFAM" id="SSF56112">
    <property type="entry name" value="Protein kinase-like (PK-like)"/>
    <property type="match status" value="1"/>
</dbReference>
<dbReference type="Proteomes" id="UP000284598">
    <property type="component" value="Unassembled WGS sequence"/>
</dbReference>
<dbReference type="GO" id="GO:0005737">
    <property type="term" value="C:cytoplasm"/>
    <property type="evidence" value="ECO:0007669"/>
    <property type="project" value="TreeGrafter"/>
</dbReference>
<dbReference type="InterPro" id="IPR011009">
    <property type="entry name" value="Kinase-like_dom_sf"/>
</dbReference>
<sequence>MNSNEMRGSDFIYQIDSSYGLSQDGYIATGTESIVYKGLKISKDRKIVMSCVLKFKYKHIRISTKDNEEQGIDVLTRFKENDLKIFDKLQNCRSVVRIYDVIEDLGDFSLLDKHIPKGGKPLLIDKDRFFCVVEEFVDGWSLEEYCRDVYWKLTATKELQYGLKEKISFHEFNSELQNSKIESYKKDYKSIIRYQNEIYNFMINLCDIMEYVTEKNRILHLDIKPDNIMVTRYGRELILIDFGRSGTLNEHNYIESQLAGADYNTEERIERMFQYGTLGYAAPENYVKPINDSKYPLDKNKVELGKMTIESDIFSFGATFWECLNIFELYTKSREFAKDKGEGGSYDYYRKYVLNNEAYCDRDLSLTSSHYHLELEKIIRKCTRSRDNDYRNPDNDRYYHSYKQLREDIEFARDSSPTIVKTENTKVRNTFGMVGTVLGFIAILIVLQSGLKISFNYLSQKKWDNITSNYNSTRIERLGSVSVDLIKSSTSQNQRKVYSDTYNFLLDNDNLIDSAEGNVLVNLLSEMENTNDTSKYIDNIIVNADDRRYTEIIKNIVKLKKPNNSLGYDIANVIYNIEIKGYNANNKKNIMSGYNILLKNKDNKEFHSIIVRLKNTLNHDESIRIISEDSGKPRSDVLKLFDEIEMR</sequence>
<name>A0A413RZQ0_9FIRM</name>
<accession>A0A413RZQ0</accession>
<dbReference type="PANTHER" id="PTHR44167">
    <property type="entry name" value="OVARIAN-SPECIFIC SERINE/THREONINE-PROTEIN KINASE LOK-RELATED"/>
    <property type="match status" value="1"/>
</dbReference>
<evidence type="ECO:0000259" key="1">
    <source>
        <dbReference type="PROSITE" id="PS50011"/>
    </source>
</evidence>
<dbReference type="Pfam" id="PF00069">
    <property type="entry name" value="Pkinase"/>
    <property type="match status" value="1"/>
</dbReference>
<dbReference type="InterPro" id="IPR000719">
    <property type="entry name" value="Prot_kinase_dom"/>
</dbReference>
<dbReference type="PANTHER" id="PTHR44167:SF25">
    <property type="entry name" value="PROTEIN KINASE DOMAIN CONTAINING PROTEIN"/>
    <property type="match status" value="1"/>
</dbReference>
<protein>
    <submittedName>
        <fullName evidence="2">Serine/threonine protein kinase</fullName>
    </submittedName>
</protein>
<dbReference type="GO" id="GO:0004674">
    <property type="term" value="F:protein serine/threonine kinase activity"/>
    <property type="evidence" value="ECO:0007669"/>
    <property type="project" value="UniProtKB-KW"/>
</dbReference>
<evidence type="ECO:0000313" key="3">
    <source>
        <dbReference type="Proteomes" id="UP000284598"/>
    </source>
</evidence>
<keyword evidence="2" id="KW-0808">Transferase</keyword>
<dbReference type="RefSeq" id="WP_118025294.1">
    <property type="nucleotide sequence ID" value="NZ_QSFO01000007.1"/>
</dbReference>
<dbReference type="EMBL" id="QSFO01000007">
    <property type="protein sequence ID" value="RHA54422.1"/>
    <property type="molecule type" value="Genomic_DNA"/>
</dbReference>
<dbReference type="SMART" id="SM00220">
    <property type="entry name" value="S_TKc"/>
    <property type="match status" value="1"/>
</dbReference>
<dbReference type="Gene3D" id="1.10.510.10">
    <property type="entry name" value="Transferase(Phosphotransferase) domain 1"/>
    <property type="match status" value="1"/>
</dbReference>
<evidence type="ECO:0000313" key="2">
    <source>
        <dbReference type="EMBL" id="RHA54422.1"/>
    </source>
</evidence>
<proteinExistence type="predicted"/>
<comment type="caution">
    <text evidence="2">The sequence shown here is derived from an EMBL/GenBank/DDBJ whole genome shotgun (WGS) entry which is preliminary data.</text>
</comment>
<organism evidence="2 3">
    <name type="scientific">Eubacterium ventriosum</name>
    <dbReference type="NCBI Taxonomy" id="39496"/>
    <lineage>
        <taxon>Bacteria</taxon>
        <taxon>Bacillati</taxon>
        <taxon>Bacillota</taxon>
        <taxon>Clostridia</taxon>
        <taxon>Eubacteriales</taxon>
        <taxon>Eubacteriaceae</taxon>
        <taxon>Eubacterium</taxon>
    </lineage>
</organism>
<dbReference type="PROSITE" id="PS50011">
    <property type="entry name" value="PROTEIN_KINASE_DOM"/>
    <property type="match status" value="1"/>
</dbReference>
<dbReference type="AlphaFoldDB" id="A0A413RZQ0"/>
<dbReference type="GO" id="GO:0005524">
    <property type="term" value="F:ATP binding"/>
    <property type="evidence" value="ECO:0007669"/>
    <property type="project" value="InterPro"/>
</dbReference>
<reference evidence="2 3" key="1">
    <citation type="submission" date="2018-08" db="EMBL/GenBank/DDBJ databases">
        <title>A genome reference for cultivated species of the human gut microbiota.</title>
        <authorList>
            <person name="Zou Y."/>
            <person name="Xue W."/>
            <person name="Luo G."/>
        </authorList>
    </citation>
    <scope>NUCLEOTIDE SEQUENCE [LARGE SCALE GENOMIC DNA]</scope>
    <source>
        <strain evidence="2 3">AM43-2</strain>
    </source>
</reference>
<gene>
    <name evidence="2" type="ORF">DW929_06970</name>
</gene>